<dbReference type="PANTHER" id="PTHR43300">
    <property type="entry name" value="ACETYLTRANSFERASE"/>
    <property type="match status" value="1"/>
</dbReference>
<dbReference type="Pfam" id="PF00132">
    <property type="entry name" value="Hexapep"/>
    <property type="match status" value="2"/>
</dbReference>
<organism evidence="2 3">
    <name type="scientific">Pyrococcus kukulkanii</name>
    <dbReference type="NCBI Taxonomy" id="1609559"/>
    <lineage>
        <taxon>Archaea</taxon>
        <taxon>Methanobacteriati</taxon>
        <taxon>Methanobacteriota</taxon>
        <taxon>Thermococci</taxon>
        <taxon>Thermococcales</taxon>
        <taxon>Thermococcaceae</taxon>
        <taxon>Pyrococcus</taxon>
    </lineage>
</organism>
<gene>
    <name evidence="2" type="ORF">TQ32_02930</name>
</gene>
<dbReference type="GeneID" id="77168922"/>
<dbReference type="Proteomes" id="UP000070587">
    <property type="component" value="Chromosome"/>
</dbReference>
<dbReference type="RefSeq" id="WP_068320839.1">
    <property type="nucleotide sequence ID" value="NZ_CP010835.1"/>
</dbReference>
<dbReference type="InterPro" id="IPR018357">
    <property type="entry name" value="Hexapep_transf_CS"/>
</dbReference>
<dbReference type="InterPro" id="IPR001451">
    <property type="entry name" value="Hexapep"/>
</dbReference>
<evidence type="ECO:0000256" key="1">
    <source>
        <dbReference type="ARBA" id="ARBA00022679"/>
    </source>
</evidence>
<dbReference type="PROSITE" id="PS00101">
    <property type="entry name" value="HEXAPEP_TRANSFERASES"/>
    <property type="match status" value="1"/>
</dbReference>
<dbReference type="GO" id="GO:0016740">
    <property type="term" value="F:transferase activity"/>
    <property type="evidence" value="ECO:0007669"/>
    <property type="project" value="UniProtKB-KW"/>
</dbReference>
<name>A0A127B850_9EURY</name>
<dbReference type="PANTHER" id="PTHR43300:SF4">
    <property type="entry name" value="ACYL-[ACYL-CARRIER-PROTEIN]--UDP-N-ACETYLGLUCOSAMINE O-ACYLTRANSFERASE"/>
    <property type="match status" value="1"/>
</dbReference>
<evidence type="ECO:0000313" key="3">
    <source>
        <dbReference type="Proteomes" id="UP000070587"/>
    </source>
</evidence>
<dbReference type="STRING" id="1609559.TQ32_02930"/>
<evidence type="ECO:0000313" key="2">
    <source>
        <dbReference type="EMBL" id="AMM53550.1"/>
    </source>
</evidence>
<dbReference type="EMBL" id="CP010835">
    <property type="protein sequence ID" value="AMM53550.1"/>
    <property type="molecule type" value="Genomic_DNA"/>
</dbReference>
<dbReference type="AlphaFoldDB" id="A0A127B850"/>
<dbReference type="InterPro" id="IPR011004">
    <property type="entry name" value="Trimer_LpxA-like_sf"/>
</dbReference>
<sequence length="179" mass="19727">MKDPKYAILKEVEIGEGAKIYDQVNLYKCKIGKNTKIDAFVYIEEGVEIGNNVKIRPFTFIPSGVKIEDDVFIGPNVVFTNDKYPRVRGKWRELKTVVKKGASIGAGAVIGPGVTIGRYALVGAGSVVTKDVPDYAIVVGNPARIIGDVRDEKFKKKVKEFLENGPGELKGDESEWPWP</sequence>
<reference evidence="3" key="1">
    <citation type="submission" date="2015-02" db="EMBL/GenBank/DDBJ databases">
        <title>Pyrococcus kukulkanii sp. nov., a novel hyperthermophilic archaeon isolated from a deep-sea hydrothermal vent at the Guaymas Basin.</title>
        <authorList>
            <person name="Oger P.M."/>
            <person name="Callac N."/>
            <person name="Jebbar M."/>
            <person name="Godfroy A."/>
        </authorList>
    </citation>
    <scope>NUCLEOTIDE SEQUENCE [LARGE SCALE GENOMIC DNA]</scope>
    <source>
        <strain evidence="3">NCB100</strain>
    </source>
</reference>
<dbReference type="SUPFAM" id="SSF51161">
    <property type="entry name" value="Trimeric LpxA-like enzymes"/>
    <property type="match status" value="1"/>
</dbReference>
<dbReference type="KEGG" id="pyc:TQ32_02930"/>
<dbReference type="OrthoDB" id="30669at2157"/>
<dbReference type="PATRIC" id="fig|1609559.3.peg.609"/>
<protein>
    <submittedName>
        <fullName evidence="2">Acetyltransferase</fullName>
    </submittedName>
</protein>
<dbReference type="InterPro" id="IPR050179">
    <property type="entry name" value="Trans_hexapeptide_repeat"/>
</dbReference>
<keyword evidence="1 2" id="KW-0808">Transferase</keyword>
<proteinExistence type="predicted"/>
<dbReference type="CDD" id="cd03358">
    <property type="entry name" value="LbH_WxcM_N_like"/>
    <property type="match status" value="1"/>
</dbReference>
<reference evidence="2 3" key="2">
    <citation type="journal article" date="2016" name="Int. J. Syst. Evol. Microbiol.">
        <title>Pyrococcus kukulkanii sp. nov., a hyperthermophilic, piezophilic archaeon isolated from a deep-sea hydrothermal vent.</title>
        <authorList>
            <person name="Callac N."/>
            <person name="Oger P."/>
            <person name="Lesongeur F."/>
            <person name="Rattray J.E."/>
            <person name="Vannier P."/>
            <person name="Michoud G."/>
            <person name="Beauverger M."/>
            <person name="Gayet N."/>
            <person name="Rouxel O."/>
            <person name="Jebbar M."/>
            <person name="Godfroy A."/>
        </authorList>
    </citation>
    <scope>NUCLEOTIDE SEQUENCE [LARGE SCALE GENOMIC DNA]</scope>
    <source>
        <strain evidence="2 3">NCB100</strain>
    </source>
</reference>
<dbReference type="Gene3D" id="2.160.10.10">
    <property type="entry name" value="Hexapeptide repeat proteins"/>
    <property type="match status" value="1"/>
</dbReference>
<accession>A0A127B850</accession>